<dbReference type="InterPro" id="IPR001965">
    <property type="entry name" value="Znf_PHD"/>
</dbReference>
<sequence>MDVDHDDDGCTVCKKSNHASYLLRCRQCSLFYHHLCINPPMPKEMVLSVARAIQREKGGGKPFKGWFCHSCQQDKSHETTSRTNLPSQGSSGTSANSMTRHREPDVIELSSDDEPQVNTKSKLRTERYSSIASSSSTFAFDEPSTPRPSTLTTKKVKAKTAGLPIKDRLSLKSSASMPPPATSRSQRPPSDSPNLFQEYTSPLASLKKSASTTTSNHPNPIPHHNSFSNLSGGIRDASSSSSNPAQPITRSSTVPSLYHASSLSPLKSALQRQMSTVTVPPSSPTPPISRPESRAADTPVRSNRDGSIAAQDDLPPNNIILNYGVFKDPPPPPEQQNLGELKPRKPKHTKLLDKMDRTPGQRTFTHTVEAYALKNYGKHAFERLLNANSRFESRSQITMLRPQCLPSGWRPGAALPAEPKISRKSRSTHLPIVKQEHDDAMDLDH</sequence>
<dbReference type="InterPro" id="IPR019787">
    <property type="entry name" value="Znf_PHD-finger"/>
</dbReference>
<gene>
    <name evidence="7" type="ORF">SCHPADRAFT_1000596</name>
</gene>
<evidence type="ECO:0000313" key="7">
    <source>
        <dbReference type="EMBL" id="KLO08959.1"/>
    </source>
</evidence>
<dbReference type="GO" id="GO:0008270">
    <property type="term" value="F:zinc ion binding"/>
    <property type="evidence" value="ECO:0007669"/>
    <property type="project" value="UniProtKB-KW"/>
</dbReference>
<accession>A0A0H2RAX6</accession>
<dbReference type="Pfam" id="PF00628">
    <property type="entry name" value="PHD"/>
    <property type="match status" value="1"/>
</dbReference>
<keyword evidence="8" id="KW-1185">Reference proteome</keyword>
<dbReference type="InterPro" id="IPR011011">
    <property type="entry name" value="Znf_FYVE_PHD"/>
</dbReference>
<dbReference type="InterPro" id="IPR019786">
    <property type="entry name" value="Zinc_finger_PHD-type_CS"/>
</dbReference>
<proteinExistence type="predicted"/>
<evidence type="ECO:0000259" key="6">
    <source>
        <dbReference type="PROSITE" id="PS50016"/>
    </source>
</evidence>
<feature type="domain" description="PHD-type" evidence="6">
    <location>
        <begin position="7"/>
        <end position="74"/>
    </location>
</feature>
<protein>
    <recommendedName>
        <fullName evidence="6">PHD-type domain-containing protein</fullName>
    </recommendedName>
</protein>
<organism evidence="7 8">
    <name type="scientific">Schizopora paradoxa</name>
    <dbReference type="NCBI Taxonomy" id="27342"/>
    <lineage>
        <taxon>Eukaryota</taxon>
        <taxon>Fungi</taxon>
        <taxon>Dikarya</taxon>
        <taxon>Basidiomycota</taxon>
        <taxon>Agaricomycotina</taxon>
        <taxon>Agaricomycetes</taxon>
        <taxon>Hymenochaetales</taxon>
        <taxon>Schizoporaceae</taxon>
        <taxon>Schizopora</taxon>
    </lineage>
</organism>
<feature type="compositionally biased region" description="Polar residues" evidence="5">
    <location>
        <begin position="171"/>
        <end position="202"/>
    </location>
</feature>
<dbReference type="PROSITE" id="PS50016">
    <property type="entry name" value="ZF_PHD_2"/>
    <property type="match status" value="1"/>
</dbReference>
<feature type="compositionally biased region" description="Low complexity" evidence="5">
    <location>
        <begin position="203"/>
        <end position="215"/>
    </location>
</feature>
<evidence type="ECO:0000256" key="4">
    <source>
        <dbReference type="PROSITE-ProRule" id="PRU00146"/>
    </source>
</evidence>
<dbReference type="Gene3D" id="3.30.40.10">
    <property type="entry name" value="Zinc/RING finger domain, C3HC4 (zinc finger)"/>
    <property type="match status" value="1"/>
</dbReference>
<feature type="region of interest" description="Disordered" evidence="5">
    <location>
        <begin position="406"/>
        <end position="445"/>
    </location>
</feature>
<dbReference type="EMBL" id="KQ086071">
    <property type="protein sequence ID" value="KLO08959.1"/>
    <property type="molecule type" value="Genomic_DNA"/>
</dbReference>
<feature type="region of interest" description="Disordered" evidence="5">
    <location>
        <begin position="270"/>
        <end position="348"/>
    </location>
</feature>
<feature type="region of interest" description="Disordered" evidence="5">
    <location>
        <begin position="77"/>
        <end position="256"/>
    </location>
</feature>
<feature type="compositionally biased region" description="Polar residues" evidence="5">
    <location>
        <begin position="81"/>
        <end position="98"/>
    </location>
</feature>
<keyword evidence="1" id="KW-0479">Metal-binding</keyword>
<dbReference type="STRING" id="27342.A0A0H2RAX6"/>
<dbReference type="Proteomes" id="UP000053477">
    <property type="component" value="Unassembled WGS sequence"/>
</dbReference>
<keyword evidence="2 4" id="KW-0863">Zinc-finger</keyword>
<dbReference type="AlphaFoldDB" id="A0A0H2RAX6"/>
<dbReference type="PROSITE" id="PS01359">
    <property type="entry name" value="ZF_PHD_1"/>
    <property type="match status" value="1"/>
</dbReference>
<feature type="compositionally biased region" description="Polar residues" evidence="5">
    <location>
        <begin position="243"/>
        <end position="256"/>
    </location>
</feature>
<dbReference type="SMART" id="SM00249">
    <property type="entry name" value="PHD"/>
    <property type="match status" value="1"/>
</dbReference>
<evidence type="ECO:0000256" key="3">
    <source>
        <dbReference type="ARBA" id="ARBA00022833"/>
    </source>
</evidence>
<dbReference type="SUPFAM" id="SSF57903">
    <property type="entry name" value="FYVE/PHD zinc finger"/>
    <property type="match status" value="1"/>
</dbReference>
<evidence type="ECO:0000256" key="5">
    <source>
        <dbReference type="SAM" id="MobiDB-lite"/>
    </source>
</evidence>
<dbReference type="InParanoid" id="A0A0H2RAX6"/>
<reference evidence="7 8" key="1">
    <citation type="submission" date="2015-04" db="EMBL/GenBank/DDBJ databases">
        <title>Complete genome sequence of Schizopora paradoxa KUC8140, a cosmopolitan wood degrader in East Asia.</title>
        <authorList>
            <consortium name="DOE Joint Genome Institute"/>
            <person name="Min B."/>
            <person name="Park H."/>
            <person name="Jang Y."/>
            <person name="Kim J.-J."/>
            <person name="Kim K.H."/>
            <person name="Pangilinan J."/>
            <person name="Lipzen A."/>
            <person name="Riley R."/>
            <person name="Grigoriev I.V."/>
            <person name="Spatafora J.W."/>
            <person name="Choi I.-G."/>
        </authorList>
    </citation>
    <scope>NUCLEOTIDE SEQUENCE [LARGE SCALE GENOMIC DNA]</scope>
    <source>
        <strain evidence="7 8">KUC8140</strain>
    </source>
</reference>
<feature type="compositionally biased region" description="Basic and acidic residues" evidence="5">
    <location>
        <begin position="434"/>
        <end position="445"/>
    </location>
</feature>
<keyword evidence="3" id="KW-0862">Zinc</keyword>
<evidence type="ECO:0000256" key="1">
    <source>
        <dbReference type="ARBA" id="ARBA00022723"/>
    </source>
</evidence>
<dbReference type="InterPro" id="IPR013083">
    <property type="entry name" value="Znf_RING/FYVE/PHD"/>
</dbReference>
<evidence type="ECO:0000313" key="8">
    <source>
        <dbReference type="Proteomes" id="UP000053477"/>
    </source>
</evidence>
<evidence type="ECO:0000256" key="2">
    <source>
        <dbReference type="ARBA" id="ARBA00022771"/>
    </source>
</evidence>
<name>A0A0H2RAX6_9AGAM</name>